<evidence type="ECO:0000256" key="2">
    <source>
        <dbReference type="ARBA" id="ARBA00007301"/>
    </source>
</evidence>
<keyword evidence="11" id="KW-1185">Reference proteome</keyword>
<feature type="domain" description="Pyridoxamine 5'-phosphate oxidase N-terminal" evidence="8">
    <location>
        <begin position="37"/>
        <end position="163"/>
    </location>
</feature>
<evidence type="ECO:0000313" key="11">
    <source>
        <dbReference type="Proteomes" id="UP001501565"/>
    </source>
</evidence>
<gene>
    <name evidence="10" type="primary">pdxH</name>
    <name evidence="10" type="ORF">GCM10022277_26130</name>
</gene>
<dbReference type="Proteomes" id="UP001501565">
    <property type="component" value="Unassembled WGS sequence"/>
</dbReference>
<comment type="caution">
    <text evidence="10">The sequence shown here is derived from an EMBL/GenBank/DDBJ whole genome shotgun (WGS) entry which is preliminary data.</text>
</comment>
<comment type="cofactor">
    <cofactor evidence="1">
        <name>FMN</name>
        <dbReference type="ChEBI" id="CHEBI:58210"/>
    </cofactor>
</comment>
<keyword evidence="4" id="KW-0288">FMN</keyword>
<evidence type="ECO:0000256" key="1">
    <source>
        <dbReference type="ARBA" id="ARBA00001917"/>
    </source>
</evidence>
<evidence type="ECO:0000256" key="4">
    <source>
        <dbReference type="ARBA" id="ARBA00022643"/>
    </source>
</evidence>
<dbReference type="Pfam" id="PF10590">
    <property type="entry name" value="PNP_phzG_C"/>
    <property type="match status" value="1"/>
</dbReference>
<sequence>MLSRGNKKKDNNNKNSLVSLETTDLPPDPYRHFSVWLEDAFRANIIEPNAMSLATSSKSGDCSIRTVLLKMFDENGFVFFSDYQSTKAKAIDENPHVALLFPWLKLERQVKITGIASRISRKESLSHYLSRPRGRGKGSWINQQRSIVISRKLMELKLDEIKSRFSKGDVSVPEVWGGYLIKPVSFEFWQRKSKESNDRYIYTQNADAHWEYSQSSEC</sequence>
<feature type="region of interest" description="Disordered" evidence="7">
    <location>
        <begin position="1"/>
        <end position="22"/>
    </location>
</feature>
<feature type="domain" description="Pyridoxine 5'-phosphate oxidase dimerisation C-terminal" evidence="9">
    <location>
        <begin position="176"/>
        <end position="213"/>
    </location>
</feature>
<dbReference type="InterPro" id="IPR012349">
    <property type="entry name" value="Split_barrel_FMN-bd"/>
</dbReference>
<name>A0ABP7MQX7_9GAMM</name>
<dbReference type="NCBIfam" id="TIGR00558">
    <property type="entry name" value="pdxH"/>
    <property type="match status" value="1"/>
</dbReference>
<evidence type="ECO:0000259" key="9">
    <source>
        <dbReference type="Pfam" id="PF10590"/>
    </source>
</evidence>
<dbReference type="EMBL" id="BAABBN010000007">
    <property type="protein sequence ID" value="GAA3928392.1"/>
    <property type="molecule type" value="Genomic_DNA"/>
</dbReference>
<dbReference type="PANTHER" id="PTHR10851:SF0">
    <property type="entry name" value="PYRIDOXINE-5'-PHOSPHATE OXIDASE"/>
    <property type="match status" value="1"/>
</dbReference>
<evidence type="ECO:0000256" key="3">
    <source>
        <dbReference type="ARBA" id="ARBA00022630"/>
    </source>
</evidence>
<keyword evidence="3" id="KW-0285">Flavoprotein</keyword>
<dbReference type="EC" id="1.4.3.5" evidence="6"/>
<accession>A0ABP7MQX7</accession>
<proteinExistence type="inferred from homology"/>
<dbReference type="InterPro" id="IPR000659">
    <property type="entry name" value="Pyridox_Oxase"/>
</dbReference>
<evidence type="ECO:0000256" key="5">
    <source>
        <dbReference type="ARBA" id="ARBA00023002"/>
    </source>
</evidence>
<dbReference type="RefSeq" id="WP_344798980.1">
    <property type="nucleotide sequence ID" value="NZ_BAABBN010000007.1"/>
</dbReference>
<dbReference type="PANTHER" id="PTHR10851">
    <property type="entry name" value="PYRIDOXINE-5-PHOSPHATE OXIDASE"/>
    <property type="match status" value="1"/>
</dbReference>
<dbReference type="Gene3D" id="2.30.110.10">
    <property type="entry name" value="Electron Transport, Fmn-binding Protein, Chain A"/>
    <property type="match status" value="1"/>
</dbReference>
<keyword evidence="5" id="KW-0560">Oxidoreductase</keyword>
<protein>
    <recommendedName>
        <fullName evidence="6">Pyridoxamine 5'-phosphate oxidase</fullName>
        <ecNumber evidence="6">1.4.3.5</ecNumber>
    </recommendedName>
</protein>
<comment type="similarity">
    <text evidence="2">Belongs to the pyridoxamine 5'-phosphate oxidase family.</text>
</comment>
<evidence type="ECO:0000259" key="8">
    <source>
        <dbReference type="Pfam" id="PF01243"/>
    </source>
</evidence>
<dbReference type="NCBIfam" id="NF004231">
    <property type="entry name" value="PRK05679.1"/>
    <property type="match status" value="1"/>
</dbReference>
<dbReference type="SUPFAM" id="SSF50475">
    <property type="entry name" value="FMN-binding split barrel"/>
    <property type="match status" value="1"/>
</dbReference>
<evidence type="ECO:0000256" key="7">
    <source>
        <dbReference type="SAM" id="MobiDB-lite"/>
    </source>
</evidence>
<dbReference type="InterPro" id="IPR019576">
    <property type="entry name" value="Pyridoxamine_oxidase_dimer_C"/>
</dbReference>
<organism evidence="10 11">
    <name type="scientific">Litoribacillus peritrichatus</name>
    <dbReference type="NCBI Taxonomy" id="718191"/>
    <lineage>
        <taxon>Bacteria</taxon>
        <taxon>Pseudomonadati</taxon>
        <taxon>Pseudomonadota</taxon>
        <taxon>Gammaproteobacteria</taxon>
        <taxon>Oceanospirillales</taxon>
        <taxon>Oceanospirillaceae</taxon>
        <taxon>Litoribacillus</taxon>
    </lineage>
</organism>
<evidence type="ECO:0000256" key="6">
    <source>
        <dbReference type="NCBIfam" id="TIGR00558"/>
    </source>
</evidence>
<reference evidence="11" key="1">
    <citation type="journal article" date="2019" name="Int. J. Syst. Evol. Microbiol.">
        <title>The Global Catalogue of Microorganisms (GCM) 10K type strain sequencing project: providing services to taxonomists for standard genome sequencing and annotation.</title>
        <authorList>
            <consortium name="The Broad Institute Genomics Platform"/>
            <consortium name="The Broad Institute Genome Sequencing Center for Infectious Disease"/>
            <person name="Wu L."/>
            <person name="Ma J."/>
        </authorList>
    </citation>
    <scope>NUCLEOTIDE SEQUENCE [LARGE SCALE GENOMIC DNA]</scope>
    <source>
        <strain evidence="11">JCM 17551</strain>
    </source>
</reference>
<dbReference type="InterPro" id="IPR011576">
    <property type="entry name" value="Pyridox_Oxase_N"/>
</dbReference>
<dbReference type="PIRSF" id="PIRSF000190">
    <property type="entry name" value="Pyd_amn-ph_oxd"/>
    <property type="match status" value="1"/>
</dbReference>
<dbReference type="Pfam" id="PF01243">
    <property type="entry name" value="PNPOx_N"/>
    <property type="match status" value="1"/>
</dbReference>
<evidence type="ECO:0000313" key="10">
    <source>
        <dbReference type="EMBL" id="GAA3928392.1"/>
    </source>
</evidence>